<feature type="region of interest" description="Disordered" evidence="1">
    <location>
        <begin position="59"/>
        <end position="79"/>
    </location>
</feature>
<dbReference type="Gene3D" id="1.10.260.40">
    <property type="entry name" value="lambda repressor-like DNA-binding domains"/>
    <property type="match status" value="1"/>
</dbReference>
<comment type="caution">
    <text evidence="2">The sequence shown here is derived from an EMBL/GenBank/DDBJ whole genome shotgun (WGS) entry which is preliminary data.</text>
</comment>
<protein>
    <submittedName>
        <fullName evidence="2">Helix-turn-helix transcriptional regulator</fullName>
    </submittedName>
</protein>
<dbReference type="GO" id="GO:0003677">
    <property type="term" value="F:DNA binding"/>
    <property type="evidence" value="ECO:0007669"/>
    <property type="project" value="InterPro"/>
</dbReference>
<dbReference type="AlphaFoldDB" id="A0A5R8WLU8"/>
<dbReference type="InterPro" id="IPR010982">
    <property type="entry name" value="Lambda_DNA-bd_dom_sf"/>
</dbReference>
<sequence>MPPSASDSAVTAVRDHFGISQQHMAVWLGVTQANASQLESGRRGLSPAAAEALAPLIRQLPPPDAPLPAAAPPPPLALAPPEAGPLAARLDYCQHHARRLRRQLRPLEAQAAVAARWAEALPAIRAALPPDPGPAAKPDPLMDRAAWHNWYRHRWLDLRPTALPPDLSAQYHLWRLQAEALETEAAALRALLPGGAALPF</sequence>
<dbReference type="CDD" id="cd00093">
    <property type="entry name" value="HTH_XRE"/>
    <property type="match status" value="1"/>
</dbReference>
<accession>A0A5R8WLU8</accession>
<feature type="compositionally biased region" description="Pro residues" evidence="1">
    <location>
        <begin position="60"/>
        <end position="78"/>
    </location>
</feature>
<keyword evidence="3" id="KW-1185">Reference proteome</keyword>
<organism evidence="2 3">
    <name type="scientific">Hymenobacter jeollabukensis</name>
    <dbReference type="NCBI Taxonomy" id="2025313"/>
    <lineage>
        <taxon>Bacteria</taxon>
        <taxon>Pseudomonadati</taxon>
        <taxon>Bacteroidota</taxon>
        <taxon>Cytophagia</taxon>
        <taxon>Cytophagales</taxon>
        <taxon>Hymenobacteraceae</taxon>
        <taxon>Hymenobacter</taxon>
    </lineage>
</organism>
<dbReference type="OrthoDB" id="887138at2"/>
<dbReference type="InterPro" id="IPR001387">
    <property type="entry name" value="Cro/C1-type_HTH"/>
</dbReference>
<reference evidence="2 3" key="1">
    <citation type="submission" date="2019-05" db="EMBL/GenBank/DDBJ databases">
        <title>Hymenobacter edaphi sp. nov., isolated from abandoned arsenic-contaminated farmland soil.</title>
        <authorList>
            <person name="Nie L."/>
        </authorList>
    </citation>
    <scope>NUCLEOTIDE SEQUENCE [LARGE SCALE GENOMIC DNA]</scope>
    <source>
        <strain evidence="2 3">1-3-3-8</strain>
    </source>
</reference>
<gene>
    <name evidence="2" type="ORF">FDY95_18625</name>
</gene>
<name>A0A5R8WLU8_9BACT</name>
<evidence type="ECO:0000313" key="2">
    <source>
        <dbReference type="EMBL" id="TLM90036.1"/>
    </source>
</evidence>
<proteinExistence type="predicted"/>
<dbReference type="RefSeq" id="WP_138080036.1">
    <property type="nucleotide sequence ID" value="NZ_VAJM01000010.1"/>
</dbReference>
<evidence type="ECO:0000313" key="3">
    <source>
        <dbReference type="Proteomes" id="UP000305517"/>
    </source>
</evidence>
<dbReference type="SUPFAM" id="SSF47413">
    <property type="entry name" value="lambda repressor-like DNA-binding domains"/>
    <property type="match status" value="1"/>
</dbReference>
<dbReference type="EMBL" id="VAJM01000010">
    <property type="protein sequence ID" value="TLM90036.1"/>
    <property type="molecule type" value="Genomic_DNA"/>
</dbReference>
<evidence type="ECO:0000256" key="1">
    <source>
        <dbReference type="SAM" id="MobiDB-lite"/>
    </source>
</evidence>
<dbReference type="Proteomes" id="UP000305517">
    <property type="component" value="Unassembled WGS sequence"/>
</dbReference>